<name>A0A1L3F2G1_BRAJP</name>
<dbReference type="RefSeq" id="WP_071908921.1">
    <property type="nucleotide sequence ID" value="NZ_CP017637.1"/>
</dbReference>
<evidence type="ECO:0000313" key="2">
    <source>
        <dbReference type="Proteomes" id="UP000181962"/>
    </source>
</evidence>
<evidence type="ECO:0000313" key="1">
    <source>
        <dbReference type="EMBL" id="APG07470.1"/>
    </source>
</evidence>
<organism evidence="1 2">
    <name type="scientific">Bradyrhizobium japonicum</name>
    <dbReference type="NCBI Taxonomy" id="375"/>
    <lineage>
        <taxon>Bacteria</taxon>
        <taxon>Pseudomonadati</taxon>
        <taxon>Pseudomonadota</taxon>
        <taxon>Alphaproteobacteria</taxon>
        <taxon>Hyphomicrobiales</taxon>
        <taxon>Nitrobacteraceae</taxon>
        <taxon>Bradyrhizobium</taxon>
    </lineage>
</organism>
<dbReference type="OrthoDB" id="8250715at2"/>
<protein>
    <submittedName>
        <fullName evidence="1">Uncharacterized protein</fullName>
    </submittedName>
</protein>
<dbReference type="AlphaFoldDB" id="A0A1L3F2G1"/>
<proteinExistence type="predicted"/>
<reference evidence="1 2" key="1">
    <citation type="submission" date="2016-11" db="EMBL/GenBank/DDBJ databases">
        <title>Complete Genome Sequence of Bradyrhizobium sp. strain J5, an isolated from soybean nodule in Hokkaido.</title>
        <authorList>
            <person name="Kanehara K."/>
        </authorList>
    </citation>
    <scope>NUCLEOTIDE SEQUENCE [LARGE SCALE GENOMIC DNA]</scope>
    <source>
        <strain evidence="1 2">J5</strain>
    </source>
</reference>
<dbReference type="EMBL" id="CP017637">
    <property type="protein sequence ID" value="APG07470.1"/>
    <property type="molecule type" value="Genomic_DNA"/>
</dbReference>
<accession>A0A1L3F2G1</accession>
<gene>
    <name evidence="1" type="ORF">BKD09_03930</name>
</gene>
<sequence>MNLLAAALVSYALLSPTGGQVQPAPKPEVVKPAIRKPAGVKPSGPVESGPCQIGVIPVGGDLFVVEKFGPFTFMDKRARVSIAAWALDDLVVSRVRVAAAGSSVKRIPYTVEELKSGGREKQHPFFYSAATDIGNFVRFLAPKLRCERYIVVHRNHGTHRESGIGISQYPYGGPVHLFAMMYIRVYDGTTFALIKEAPALMTEDTYVERLLHNPLGGPSSELDRAMFPEKPADAVNNPVLRDGVRTMLTKSLDKTLPALLQRPSPSR</sequence>
<dbReference type="Proteomes" id="UP000181962">
    <property type="component" value="Chromosome"/>
</dbReference>